<dbReference type="NCBIfam" id="TIGR01488">
    <property type="entry name" value="HAD-SF-IB"/>
    <property type="match status" value="1"/>
</dbReference>
<dbReference type="NCBIfam" id="TIGR00338">
    <property type="entry name" value="serB"/>
    <property type="match status" value="1"/>
</dbReference>
<proteinExistence type="inferred from homology"/>
<comment type="cofactor">
    <cofactor evidence="1">
        <name>Mg(2+)</name>
        <dbReference type="ChEBI" id="CHEBI:18420"/>
    </cofactor>
</comment>
<reference evidence="13 14" key="1">
    <citation type="submission" date="2022-07" db="EMBL/GenBank/DDBJ databases">
        <title>Novel species in genus cellulomonas.</title>
        <authorList>
            <person name="Ye L."/>
        </authorList>
    </citation>
    <scope>NUCLEOTIDE SEQUENCE [LARGE SCALE GENOMIC DNA]</scope>
    <source>
        <strain evidence="14">zg-Y338</strain>
    </source>
</reference>
<dbReference type="SUPFAM" id="SSF56784">
    <property type="entry name" value="HAD-like"/>
    <property type="match status" value="1"/>
</dbReference>
<dbReference type="PANTHER" id="PTHR43344:SF2">
    <property type="entry name" value="PHOSPHOSERINE PHOSPHATASE"/>
    <property type="match status" value="1"/>
</dbReference>
<evidence type="ECO:0000256" key="11">
    <source>
        <dbReference type="ARBA" id="ARBA00048138"/>
    </source>
</evidence>
<sequence length="224" mass="23137">MADALNTPAPSNPPRLVVMDVDSTLITAEVIELLAARSGSLEAVADITDRAMRGEIDFTASLHQRVATLAGLTTDVFAEVLAEVELTPGAVELVAELDARGWPVALVSGGFVEVVAPLAASLGISLFRANGLEARDGVLTGRVRGPVIDRAAKALALREFAAESGIALDQTIAIGDGANDLDMLDQAGFGIAFNAKPLVCGQADAVVRGRLDDVLALPPFTRAG</sequence>
<evidence type="ECO:0000256" key="12">
    <source>
        <dbReference type="ARBA" id="ARBA00048523"/>
    </source>
</evidence>
<dbReference type="SFLD" id="SFLDG01137">
    <property type="entry name" value="C1.6.1:_Phosphoserine_Phosphat"/>
    <property type="match status" value="1"/>
</dbReference>
<keyword evidence="6" id="KW-0479">Metal-binding</keyword>
<evidence type="ECO:0000256" key="5">
    <source>
        <dbReference type="ARBA" id="ARBA00022605"/>
    </source>
</evidence>
<evidence type="ECO:0000313" key="13">
    <source>
        <dbReference type="EMBL" id="UUI76965.1"/>
    </source>
</evidence>
<dbReference type="InterPro" id="IPR036412">
    <property type="entry name" value="HAD-like_sf"/>
</dbReference>
<keyword evidence="5" id="KW-0028">Amino-acid biosynthesis</keyword>
<evidence type="ECO:0000256" key="6">
    <source>
        <dbReference type="ARBA" id="ARBA00022723"/>
    </source>
</evidence>
<dbReference type="RefSeq" id="WP_255623831.1">
    <property type="nucleotide sequence ID" value="NZ_CP101988.1"/>
</dbReference>
<keyword evidence="9" id="KW-0718">Serine biosynthesis</keyword>
<dbReference type="PANTHER" id="PTHR43344">
    <property type="entry name" value="PHOSPHOSERINE PHOSPHATASE"/>
    <property type="match status" value="1"/>
</dbReference>
<name>A0ABY5L4V5_9CELL</name>
<comment type="catalytic activity">
    <reaction evidence="12">
        <text>O-phospho-D-serine + H2O = D-serine + phosphate</text>
        <dbReference type="Rhea" id="RHEA:24873"/>
        <dbReference type="ChEBI" id="CHEBI:15377"/>
        <dbReference type="ChEBI" id="CHEBI:35247"/>
        <dbReference type="ChEBI" id="CHEBI:43474"/>
        <dbReference type="ChEBI" id="CHEBI:58680"/>
        <dbReference type="EC" id="3.1.3.3"/>
    </reaction>
</comment>
<evidence type="ECO:0000256" key="8">
    <source>
        <dbReference type="ARBA" id="ARBA00022842"/>
    </source>
</evidence>
<dbReference type="EMBL" id="CP101988">
    <property type="protein sequence ID" value="UUI76965.1"/>
    <property type="molecule type" value="Genomic_DNA"/>
</dbReference>
<dbReference type="GO" id="GO:0016787">
    <property type="term" value="F:hydrolase activity"/>
    <property type="evidence" value="ECO:0007669"/>
    <property type="project" value="UniProtKB-KW"/>
</dbReference>
<accession>A0ABY5L4V5</accession>
<comment type="pathway">
    <text evidence="2">Amino-acid biosynthesis; L-serine biosynthesis; L-serine from 3-phospho-D-glycerate: step 3/3.</text>
</comment>
<evidence type="ECO:0000256" key="2">
    <source>
        <dbReference type="ARBA" id="ARBA00005135"/>
    </source>
</evidence>
<dbReference type="Pfam" id="PF12710">
    <property type="entry name" value="HAD"/>
    <property type="match status" value="1"/>
</dbReference>
<evidence type="ECO:0000256" key="9">
    <source>
        <dbReference type="ARBA" id="ARBA00023299"/>
    </source>
</evidence>
<evidence type="ECO:0000256" key="3">
    <source>
        <dbReference type="ARBA" id="ARBA00009184"/>
    </source>
</evidence>
<dbReference type="InterPro" id="IPR023214">
    <property type="entry name" value="HAD_sf"/>
</dbReference>
<comment type="catalytic activity">
    <reaction evidence="11">
        <text>O-phospho-L-serine + H2O = L-serine + phosphate</text>
        <dbReference type="Rhea" id="RHEA:21208"/>
        <dbReference type="ChEBI" id="CHEBI:15377"/>
        <dbReference type="ChEBI" id="CHEBI:33384"/>
        <dbReference type="ChEBI" id="CHEBI:43474"/>
        <dbReference type="ChEBI" id="CHEBI:57524"/>
        <dbReference type="EC" id="3.1.3.3"/>
    </reaction>
</comment>
<gene>
    <name evidence="13" type="primary">serB</name>
    <name evidence="13" type="ORF">NP064_09325</name>
</gene>
<dbReference type="EC" id="3.1.3.3" evidence="4"/>
<comment type="similarity">
    <text evidence="3">Belongs to the HAD-like hydrolase superfamily. SerB family.</text>
</comment>
<evidence type="ECO:0000256" key="1">
    <source>
        <dbReference type="ARBA" id="ARBA00001946"/>
    </source>
</evidence>
<organism evidence="13 14">
    <name type="scientific">Cellulomonas chengniuliangii</name>
    <dbReference type="NCBI Taxonomy" id="2968084"/>
    <lineage>
        <taxon>Bacteria</taxon>
        <taxon>Bacillati</taxon>
        <taxon>Actinomycetota</taxon>
        <taxon>Actinomycetes</taxon>
        <taxon>Micrococcales</taxon>
        <taxon>Cellulomonadaceae</taxon>
        <taxon>Cellulomonas</taxon>
    </lineage>
</organism>
<protein>
    <recommendedName>
        <fullName evidence="4">phosphoserine phosphatase</fullName>
        <ecNumber evidence="4">3.1.3.3</ecNumber>
    </recommendedName>
    <alternativeName>
        <fullName evidence="10">O-phosphoserine phosphohydrolase</fullName>
    </alternativeName>
</protein>
<evidence type="ECO:0000256" key="4">
    <source>
        <dbReference type="ARBA" id="ARBA00012640"/>
    </source>
</evidence>
<dbReference type="SFLD" id="SFLDG01136">
    <property type="entry name" value="C1.6:_Phosphoserine_Phosphatas"/>
    <property type="match status" value="1"/>
</dbReference>
<dbReference type="InterPro" id="IPR004469">
    <property type="entry name" value="PSP"/>
</dbReference>
<dbReference type="SFLD" id="SFLDF00029">
    <property type="entry name" value="phosphoserine_phosphatase"/>
    <property type="match status" value="1"/>
</dbReference>
<dbReference type="Gene3D" id="3.40.50.1000">
    <property type="entry name" value="HAD superfamily/HAD-like"/>
    <property type="match status" value="1"/>
</dbReference>
<keyword evidence="14" id="KW-1185">Reference proteome</keyword>
<evidence type="ECO:0000256" key="10">
    <source>
        <dbReference type="ARBA" id="ARBA00031693"/>
    </source>
</evidence>
<keyword evidence="8" id="KW-0460">Magnesium</keyword>
<evidence type="ECO:0000313" key="14">
    <source>
        <dbReference type="Proteomes" id="UP001316189"/>
    </source>
</evidence>
<dbReference type="Proteomes" id="UP001316189">
    <property type="component" value="Chromosome"/>
</dbReference>
<dbReference type="SFLD" id="SFLDS00003">
    <property type="entry name" value="Haloacid_Dehalogenase"/>
    <property type="match status" value="1"/>
</dbReference>
<evidence type="ECO:0000256" key="7">
    <source>
        <dbReference type="ARBA" id="ARBA00022801"/>
    </source>
</evidence>
<keyword evidence="7 13" id="KW-0378">Hydrolase</keyword>
<dbReference type="InterPro" id="IPR050582">
    <property type="entry name" value="HAD-like_SerB"/>
</dbReference>